<evidence type="ECO:0000313" key="5">
    <source>
        <dbReference type="EMBL" id="TXL65425.1"/>
    </source>
</evidence>
<keyword evidence="6" id="KW-1185">Reference proteome</keyword>
<dbReference type="Pfam" id="PF13378">
    <property type="entry name" value="MR_MLE_C"/>
    <property type="match status" value="1"/>
</dbReference>
<dbReference type="Gene3D" id="3.20.20.120">
    <property type="entry name" value="Enolase-like C-terminal domain"/>
    <property type="match status" value="1"/>
</dbReference>
<feature type="domain" description="Mandelate racemase/muconate lactonizing enzyme C-terminal" evidence="4">
    <location>
        <begin position="200"/>
        <end position="301"/>
    </location>
</feature>
<dbReference type="AlphaFoldDB" id="A0A5C8NW01"/>
<dbReference type="GO" id="GO:0008872">
    <property type="term" value="F:glucarate dehydratase activity"/>
    <property type="evidence" value="ECO:0007669"/>
    <property type="project" value="UniProtKB-EC"/>
</dbReference>
<dbReference type="PANTHER" id="PTHR48080:SF4">
    <property type="entry name" value="GLUCARATE DEHYDRATASE"/>
    <property type="match status" value="1"/>
</dbReference>
<accession>A0A5C8NW01</accession>
<evidence type="ECO:0000256" key="3">
    <source>
        <dbReference type="ARBA" id="ARBA00011973"/>
    </source>
</evidence>
<dbReference type="InterPro" id="IPR034593">
    <property type="entry name" value="DgoD-like"/>
</dbReference>
<reference evidence="5 6" key="1">
    <citation type="submission" date="2019-06" db="EMBL/GenBank/DDBJ databases">
        <title>Quisquiliibacterium sp. nov., isolated from a maize field.</title>
        <authorList>
            <person name="Lin S.-Y."/>
            <person name="Tsai C.-F."/>
            <person name="Young C.-C."/>
        </authorList>
    </citation>
    <scope>NUCLEOTIDE SEQUENCE [LARGE SCALE GENOMIC DNA]</scope>
    <source>
        <strain evidence="5 6">CC-CFT501</strain>
    </source>
</reference>
<evidence type="ECO:0000259" key="4">
    <source>
        <dbReference type="SMART" id="SM00922"/>
    </source>
</evidence>
<comment type="catalytic activity">
    <reaction evidence="1">
        <text>D-glucarate = 5-dehydro-4-deoxy-D-glucarate + H2O</text>
        <dbReference type="Rhea" id="RHEA:14573"/>
        <dbReference type="ChEBI" id="CHEBI:15377"/>
        <dbReference type="ChEBI" id="CHEBI:30612"/>
        <dbReference type="ChEBI" id="CHEBI:42819"/>
        <dbReference type="EC" id="4.2.1.40"/>
    </reaction>
</comment>
<dbReference type="SUPFAM" id="SSF54826">
    <property type="entry name" value="Enolase N-terminal domain-like"/>
    <property type="match status" value="1"/>
</dbReference>
<comment type="caution">
    <text evidence="5">The sequence shown here is derived from an EMBL/GenBank/DDBJ whole genome shotgun (WGS) entry which is preliminary data.</text>
</comment>
<protein>
    <recommendedName>
        <fullName evidence="3">glucarate dehydratase</fullName>
        <ecNumber evidence="3">4.2.1.40</ecNumber>
    </recommendedName>
</protein>
<gene>
    <name evidence="5" type="ORF">FHP08_11645</name>
</gene>
<dbReference type="InterPro" id="IPR029065">
    <property type="entry name" value="Enolase_C-like"/>
</dbReference>
<evidence type="ECO:0000256" key="1">
    <source>
        <dbReference type="ARBA" id="ARBA00001426"/>
    </source>
</evidence>
<dbReference type="SFLD" id="SFLDS00001">
    <property type="entry name" value="Enolase"/>
    <property type="match status" value="1"/>
</dbReference>
<dbReference type="Gene3D" id="3.30.390.10">
    <property type="entry name" value="Enolase-like, N-terminal domain"/>
    <property type="match status" value="1"/>
</dbReference>
<dbReference type="Pfam" id="PF02746">
    <property type="entry name" value="MR_MLE_N"/>
    <property type="match status" value="1"/>
</dbReference>
<organism evidence="5 6">
    <name type="scientific">Zeimonas arvi</name>
    <dbReference type="NCBI Taxonomy" id="2498847"/>
    <lineage>
        <taxon>Bacteria</taxon>
        <taxon>Pseudomonadati</taxon>
        <taxon>Pseudomonadota</taxon>
        <taxon>Betaproteobacteria</taxon>
        <taxon>Burkholderiales</taxon>
        <taxon>Burkholderiaceae</taxon>
        <taxon>Zeimonas</taxon>
    </lineage>
</organism>
<dbReference type="InterPro" id="IPR036849">
    <property type="entry name" value="Enolase-like_C_sf"/>
</dbReference>
<dbReference type="PANTHER" id="PTHR48080">
    <property type="entry name" value="D-GALACTONATE DEHYDRATASE-RELATED"/>
    <property type="match status" value="1"/>
</dbReference>
<dbReference type="SMART" id="SM00922">
    <property type="entry name" value="MR_MLE"/>
    <property type="match status" value="1"/>
</dbReference>
<evidence type="ECO:0000313" key="6">
    <source>
        <dbReference type="Proteomes" id="UP000321548"/>
    </source>
</evidence>
<dbReference type="InterPro" id="IPR013342">
    <property type="entry name" value="Mandelate_racemase_C"/>
</dbReference>
<dbReference type="EMBL" id="VDUY01000004">
    <property type="protein sequence ID" value="TXL65425.1"/>
    <property type="molecule type" value="Genomic_DNA"/>
</dbReference>
<proteinExistence type="predicted"/>
<dbReference type="EC" id="4.2.1.40" evidence="3"/>
<evidence type="ECO:0000256" key="2">
    <source>
        <dbReference type="ARBA" id="ARBA00005183"/>
    </source>
</evidence>
<dbReference type="OrthoDB" id="8609034at2"/>
<dbReference type="InterPro" id="IPR029017">
    <property type="entry name" value="Enolase-like_N"/>
</dbReference>
<dbReference type="SUPFAM" id="SSF51604">
    <property type="entry name" value="Enolase C-terminal domain-like"/>
    <property type="match status" value="1"/>
</dbReference>
<name>A0A5C8NW01_9BURK</name>
<comment type="pathway">
    <text evidence="2">Carbohydrate acid metabolism; D-glucarate degradation; 2,5-dioxopentanoate from D-glucarate: step 1/2.</text>
</comment>
<dbReference type="Proteomes" id="UP000321548">
    <property type="component" value="Unassembled WGS sequence"/>
</dbReference>
<sequence length="437" mass="48219">MGPVCVPLKCTLYTINKEPGNAGPGRVEPSRRTQAPRRDRCVRIQGGPALSAIVRVEVHEFEYAVQNLHRDGLAQTITYREGSRLPVSKYAVSIHTDDGGRGDYVTHWVASKSSLGQTLMLAPRLVGKDARERVAIYEDLKREIRQYDHMGHGALDIALWDWAGRRYGASISELLGGYRKRLPAYASTYHGDRAGGLSSKEAFADFAGQCHALGYRAFKIHGWNDGNAREEAANVAHVARAVGDRMTLMLDPACELRTFADALHVGRACDDAGFFWYEDPFRDGGTSAFAHRKLREMIRTPILQTEHVRGVEPKADFVLAGGTDLLRVDPEYDMGITGSLKIAHLAEALGLDCEIHASGPAHRHLMAAMRNTNFYEVALVGPKCPNLIPPVYACGYTDQLDCIDADGTVPVPEGPGLGVDYDWDWIARHRTALHTFQ</sequence>
<dbReference type="InterPro" id="IPR013341">
    <property type="entry name" value="Mandelate_racemase_N_dom"/>
</dbReference>